<evidence type="ECO:0000313" key="3">
    <source>
        <dbReference type="Proteomes" id="UP000481583"/>
    </source>
</evidence>
<dbReference type="EMBL" id="JAAKZV010000060">
    <property type="protein sequence ID" value="NGN65374.1"/>
    <property type="molecule type" value="Genomic_DNA"/>
</dbReference>
<accession>A0A6G4TZQ0</accession>
<dbReference type="PANTHER" id="PTHR35525">
    <property type="entry name" value="BLL6575 PROTEIN"/>
    <property type="match status" value="1"/>
</dbReference>
<dbReference type="Proteomes" id="UP000481583">
    <property type="component" value="Unassembled WGS sequence"/>
</dbReference>
<feature type="domain" description="Zinc finger CGNR" evidence="1">
    <location>
        <begin position="115"/>
        <end position="158"/>
    </location>
</feature>
<dbReference type="AlphaFoldDB" id="A0A6G4TZQ0"/>
<dbReference type="Pfam" id="PF11706">
    <property type="entry name" value="zf-CGNR"/>
    <property type="match status" value="1"/>
</dbReference>
<dbReference type="Gene3D" id="1.10.3300.10">
    <property type="entry name" value="Jann2411-like domain"/>
    <property type="match status" value="1"/>
</dbReference>
<dbReference type="InterPro" id="IPR021005">
    <property type="entry name" value="Znf_CGNR"/>
</dbReference>
<evidence type="ECO:0000313" key="2">
    <source>
        <dbReference type="EMBL" id="NGN65374.1"/>
    </source>
</evidence>
<dbReference type="InterPro" id="IPR023286">
    <property type="entry name" value="ABATE_dom_sf"/>
</dbReference>
<proteinExistence type="predicted"/>
<dbReference type="PANTHER" id="PTHR35525:SF3">
    <property type="entry name" value="BLL6575 PROTEIN"/>
    <property type="match status" value="1"/>
</dbReference>
<name>A0A6G4TZQ0_9ACTN</name>
<reference evidence="2 3" key="1">
    <citation type="submission" date="2020-02" db="EMBL/GenBank/DDBJ databases">
        <title>Whole-genome analyses of novel actinobacteria.</title>
        <authorList>
            <person name="Sahin N."/>
        </authorList>
    </citation>
    <scope>NUCLEOTIDE SEQUENCE [LARGE SCALE GENOMIC DNA]</scope>
    <source>
        <strain evidence="2 3">A7024</strain>
    </source>
</reference>
<evidence type="ECO:0000259" key="1">
    <source>
        <dbReference type="Pfam" id="PF11706"/>
    </source>
</evidence>
<protein>
    <submittedName>
        <fullName evidence="2">CGNR zinc finger domain-containing protein</fullName>
    </submittedName>
</protein>
<dbReference type="Pfam" id="PF07336">
    <property type="entry name" value="ABATE"/>
    <property type="match status" value="1"/>
</dbReference>
<comment type="caution">
    <text evidence="2">The sequence shown here is derived from an EMBL/GenBank/DDBJ whole genome shotgun (WGS) entry which is preliminary data.</text>
</comment>
<gene>
    <name evidence="2" type="ORF">G5C51_15900</name>
</gene>
<organism evidence="2 3">
    <name type="scientific">Streptomyces coryli</name>
    <dbReference type="NCBI Taxonomy" id="1128680"/>
    <lineage>
        <taxon>Bacteria</taxon>
        <taxon>Bacillati</taxon>
        <taxon>Actinomycetota</taxon>
        <taxon>Actinomycetes</taxon>
        <taxon>Kitasatosporales</taxon>
        <taxon>Streptomycetaceae</taxon>
        <taxon>Streptomyces</taxon>
    </lineage>
</organism>
<dbReference type="InterPro" id="IPR010852">
    <property type="entry name" value="ABATE"/>
</dbReference>
<keyword evidence="3" id="KW-1185">Reference proteome</keyword>
<dbReference type="SUPFAM" id="SSF160904">
    <property type="entry name" value="Jann2411-like"/>
    <property type="match status" value="1"/>
</dbReference>
<sequence length="159" mass="17353">MQDFVNTLDVESGADDLESFLTDDRVSALSLRKRDLPALRRLREALRAVCLAHAGLPAPTEPLGELLAAAPLTVAVSPDGGARLRPARELKGVAVLTARIAATIASAAADGTWDRLKACEADDCRWAYYDRSPAGRRRWCTMAVCGSRAKMRAYRTRQR</sequence>